<reference evidence="8" key="1">
    <citation type="submission" date="2021-10" db="EMBL/GenBank/DDBJ databases">
        <title>Tropical sea cucumber genome reveals ecological adaptation and Cuvierian tubules defense mechanism.</title>
        <authorList>
            <person name="Chen T."/>
        </authorList>
    </citation>
    <scope>NUCLEOTIDE SEQUENCE</scope>
    <source>
        <strain evidence="8">Nanhai2018</strain>
        <tissue evidence="8">Muscle</tissue>
    </source>
</reference>
<dbReference type="InterPro" id="IPR041367">
    <property type="entry name" value="Znf-CCCH_4"/>
</dbReference>
<name>A0A9Q0YPM0_HOLLE</name>
<dbReference type="OrthoDB" id="250836at2759"/>
<evidence type="ECO:0000256" key="6">
    <source>
        <dbReference type="SAM" id="Coils"/>
    </source>
</evidence>
<evidence type="ECO:0000256" key="1">
    <source>
        <dbReference type="ARBA" id="ARBA00022723"/>
    </source>
</evidence>
<gene>
    <name evidence="8" type="ORF">HOLleu_34322</name>
</gene>
<feature type="zinc finger region" description="C3H1-type" evidence="5">
    <location>
        <begin position="15"/>
        <end position="42"/>
    </location>
</feature>
<dbReference type="GO" id="GO:0003723">
    <property type="term" value="F:RNA binding"/>
    <property type="evidence" value="ECO:0007669"/>
    <property type="project" value="TreeGrafter"/>
</dbReference>
<evidence type="ECO:0000313" key="9">
    <source>
        <dbReference type="Proteomes" id="UP001152320"/>
    </source>
</evidence>
<feature type="domain" description="C3H1-type" evidence="7">
    <location>
        <begin position="100"/>
        <end position="127"/>
    </location>
</feature>
<sequence>MENSNGDSEKINAGGQKSEICRDYLRKVCNRGKNCKFLHPDNAEKKLEFCHDFQNSHCRRRNCRFIHCTRDEEEYYAEHGTLPPSVDEIGSRGANSKSGLGDIKMCRDFMNGKCTRGASCKYRHQSEGDMEYGRMRGARGGWGSYDEYEYERARRLPSIDIYRAYSRYGRAPYEGTGYVDFEGGRMRSVRELEDENARLRQKVEVMRKQVDDLTATNEVLLQQNAQLRTGKTEVAQVQLAMMGQ</sequence>
<dbReference type="PROSITE" id="PS50103">
    <property type="entry name" value="ZF_C3H1"/>
    <property type="match status" value="3"/>
</dbReference>
<feature type="zinc finger region" description="C3H1-type" evidence="5">
    <location>
        <begin position="100"/>
        <end position="127"/>
    </location>
</feature>
<protein>
    <submittedName>
        <fullName evidence="8">Zinc finger CCCH domain-containing protein 10</fullName>
    </submittedName>
</protein>
<dbReference type="GO" id="GO:0008270">
    <property type="term" value="F:zinc ion binding"/>
    <property type="evidence" value="ECO:0007669"/>
    <property type="project" value="UniProtKB-KW"/>
</dbReference>
<dbReference type="SUPFAM" id="SSF90229">
    <property type="entry name" value="CCCH zinc finger"/>
    <property type="match status" value="2"/>
</dbReference>
<dbReference type="SMART" id="SM00356">
    <property type="entry name" value="ZnF_C3H1"/>
    <property type="match status" value="3"/>
</dbReference>
<dbReference type="AlphaFoldDB" id="A0A9Q0YPM0"/>
<dbReference type="Gene3D" id="3.30.1370.210">
    <property type="match status" value="2"/>
</dbReference>
<evidence type="ECO:0000256" key="3">
    <source>
        <dbReference type="ARBA" id="ARBA00022771"/>
    </source>
</evidence>
<keyword evidence="2" id="KW-0677">Repeat</keyword>
<evidence type="ECO:0000313" key="8">
    <source>
        <dbReference type="EMBL" id="KAJ8024419.1"/>
    </source>
</evidence>
<keyword evidence="9" id="KW-1185">Reference proteome</keyword>
<comment type="caution">
    <text evidence="8">The sequence shown here is derived from an EMBL/GenBank/DDBJ whole genome shotgun (WGS) entry which is preliminary data.</text>
</comment>
<feature type="domain" description="C3H1-type" evidence="7">
    <location>
        <begin position="44"/>
        <end position="70"/>
    </location>
</feature>
<keyword evidence="1 5" id="KW-0479">Metal-binding</keyword>
<dbReference type="Pfam" id="PF18044">
    <property type="entry name" value="zf-CCCH_4"/>
    <property type="match status" value="1"/>
</dbReference>
<evidence type="ECO:0000256" key="5">
    <source>
        <dbReference type="PROSITE-ProRule" id="PRU00723"/>
    </source>
</evidence>
<evidence type="ECO:0000256" key="4">
    <source>
        <dbReference type="ARBA" id="ARBA00022833"/>
    </source>
</evidence>
<dbReference type="Pfam" id="PF00642">
    <property type="entry name" value="zf-CCCH"/>
    <property type="match status" value="1"/>
</dbReference>
<accession>A0A9Q0YPM0</accession>
<feature type="domain" description="C3H1-type" evidence="7">
    <location>
        <begin position="15"/>
        <end position="42"/>
    </location>
</feature>
<organism evidence="8 9">
    <name type="scientific">Holothuria leucospilota</name>
    <name type="common">Black long sea cucumber</name>
    <name type="synonym">Mertensiothuria leucospilota</name>
    <dbReference type="NCBI Taxonomy" id="206669"/>
    <lineage>
        <taxon>Eukaryota</taxon>
        <taxon>Metazoa</taxon>
        <taxon>Echinodermata</taxon>
        <taxon>Eleutherozoa</taxon>
        <taxon>Echinozoa</taxon>
        <taxon>Holothuroidea</taxon>
        <taxon>Aspidochirotacea</taxon>
        <taxon>Aspidochirotida</taxon>
        <taxon>Holothuriidae</taxon>
        <taxon>Holothuria</taxon>
    </lineage>
</organism>
<keyword evidence="6" id="KW-0175">Coiled coil</keyword>
<feature type="coiled-coil region" evidence="6">
    <location>
        <begin position="189"/>
        <end position="223"/>
    </location>
</feature>
<dbReference type="PANTHER" id="PTHR12675:SF6">
    <property type="entry name" value="ZINC FINGER CCCH DOMAIN-CONTAINING PROTEIN 10"/>
    <property type="match status" value="1"/>
</dbReference>
<evidence type="ECO:0000256" key="2">
    <source>
        <dbReference type="ARBA" id="ARBA00022737"/>
    </source>
</evidence>
<dbReference type="PANTHER" id="PTHR12675">
    <property type="entry name" value="MUSCLEBLIND-LIKE PROTEIN"/>
    <property type="match status" value="1"/>
</dbReference>
<dbReference type="InterPro" id="IPR000571">
    <property type="entry name" value="Znf_CCCH"/>
</dbReference>
<evidence type="ECO:0000259" key="7">
    <source>
        <dbReference type="PROSITE" id="PS50103"/>
    </source>
</evidence>
<feature type="zinc finger region" description="C3H1-type" evidence="5">
    <location>
        <begin position="44"/>
        <end position="70"/>
    </location>
</feature>
<keyword evidence="4 5" id="KW-0862">Zinc</keyword>
<dbReference type="InterPro" id="IPR036855">
    <property type="entry name" value="Znf_CCCH_sf"/>
</dbReference>
<dbReference type="GO" id="GO:0043484">
    <property type="term" value="P:regulation of RNA splicing"/>
    <property type="evidence" value="ECO:0007669"/>
    <property type="project" value="TreeGrafter"/>
</dbReference>
<dbReference type="EMBL" id="JAIZAY010000018">
    <property type="protein sequence ID" value="KAJ8024419.1"/>
    <property type="molecule type" value="Genomic_DNA"/>
</dbReference>
<keyword evidence="3 5" id="KW-0863">Zinc-finger</keyword>
<proteinExistence type="predicted"/>
<dbReference type="Proteomes" id="UP001152320">
    <property type="component" value="Chromosome 18"/>
</dbReference>